<dbReference type="PROSITE" id="PS00041">
    <property type="entry name" value="HTH_ARAC_FAMILY_1"/>
    <property type="match status" value="1"/>
</dbReference>
<evidence type="ECO:0000256" key="3">
    <source>
        <dbReference type="ARBA" id="ARBA00023163"/>
    </source>
</evidence>
<dbReference type="STRING" id="1335309.GA0116948_12222"/>
<dbReference type="SUPFAM" id="SSF46689">
    <property type="entry name" value="Homeodomain-like"/>
    <property type="match status" value="2"/>
</dbReference>
<keyword evidence="1" id="KW-0805">Transcription regulation</keyword>
<protein>
    <submittedName>
        <fullName evidence="5">AraC-type DNA-binding protein</fullName>
    </submittedName>
</protein>
<evidence type="ECO:0000256" key="1">
    <source>
        <dbReference type="ARBA" id="ARBA00023015"/>
    </source>
</evidence>
<organism evidence="5 6">
    <name type="scientific">Chitinophaga costaii</name>
    <dbReference type="NCBI Taxonomy" id="1335309"/>
    <lineage>
        <taxon>Bacteria</taxon>
        <taxon>Pseudomonadati</taxon>
        <taxon>Bacteroidota</taxon>
        <taxon>Chitinophagia</taxon>
        <taxon>Chitinophagales</taxon>
        <taxon>Chitinophagaceae</taxon>
        <taxon>Chitinophaga</taxon>
    </lineage>
</organism>
<dbReference type="GO" id="GO:0043565">
    <property type="term" value="F:sequence-specific DNA binding"/>
    <property type="evidence" value="ECO:0007669"/>
    <property type="project" value="InterPro"/>
</dbReference>
<dbReference type="InterPro" id="IPR009594">
    <property type="entry name" value="Tscrpt_reg_HTH_AraC_N"/>
</dbReference>
<dbReference type="PANTHER" id="PTHR43280:SF28">
    <property type="entry name" value="HTH-TYPE TRANSCRIPTIONAL ACTIVATOR RHAS"/>
    <property type="match status" value="1"/>
</dbReference>
<sequence length="293" mass="33594">MSQSIIQGVDSKRSFGMDSFELSILETVERATIQQTFSEPIFYNLLKGKKIMRLGNDQPFEYLPGNTMIVPPQLEMEVNFPDATLKNPTQCLSLTIDREKIAESLNLLNERHPRLDGKPWHLSMKNYSLLFNEDISQLIFKLYHLAPQHTQEARIIAELTLTELLVLLFQNQNLSDESFSEMDNTGTLAQVIHYIRENLDSSLTIDSLSQQASMSNTSLFRAFKRELNISPIDFINKARVEKAKKIIRNNPDVRMAEIGYAVGFSNPNYFTRIFKQYANLSPTAYKKENTKAS</sequence>
<evidence type="ECO:0000313" key="6">
    <source>
        <dbReference type="Proteomes" id="UP000242818"/>
    </source>
</evidence>
<evidence type="ECO:0000313" key="5">
    <source>
        <dbReference type="EMBL" id="SCC63093.1"/>
    </source>
</evidence>
<dbReference type="InterPro" id="IPR020449">
    <property type="entry name" value="Tscrpt_reg_AraC-type_HTH"/>
</dbReference>
<dbReference type="SMART" id="SM00342">
    <property type="entry name" value="HTH_ARAC"/>
    <property type="match status" value="1"/>
</dbReference>
<accession>A0A1C4G560</accession>
<dbReference type="Pfam" id="PF12833">
    <property type="entry name" value="HTH_18"/>
    <property type="match status" value="1"/>
</dbReference>
<dbReference type="InterPro" id="IPR009057">
    <property type="entry name" value="Homeodomain-like_sf"/>
</dbReference>
<keyword evidence="3" id="KW-0804">Transcription</keyword>
<dbReference type="OrthoDB" id="9779074at2"/>
<keyword evidence="2 5" id="KW-0238">DNA-binding</keyword>
<dbReference type="EMBL" id="FMAR01000022">
    <property type="protein sequence ID" value="SCC63093.1"/>
    <property type="molecule type" value="Genomic_DNA"/>
</dbReference>
<name>A0A1C4G560_9BACT</name>
<dbReference type="Pfam" id="PF06719">
    <property type="entry name" value="AraC_N"/>
    <property type="match status" value="1"/>
</dbReference>
<dbReference type="GO" id="GO:0003700">
    <property type="term" value="F:DNA-binding transcription factor activity"/>
    <property type="evidence" value="ECO:0007669"/>
    <property type="project" value="InterPro"/>
</dbReference>
<reference evidence="5 6" key="1">
    <citation type="submission" date="2016-08" db="EMBL/GenBank/DDBJ databases">
        <authorList>
            <person name="Seilhamer J.J."/>
        </authorList>
    </citation>
    <scope>NUCLEOTIDE SEQUENCE [LARGE SCALE GENOMIC DNA]</scope>
    <source>
        <strain evidence="5 6">A37T2</strain>
    </source>
</reference>
<dbReference type="PROSITE" id="PS01124">
    <property type="entry name" value="HTH_ARAC_FAMILY_2"/>
    <property type="match status" value="1"/>
</dbReference>
<gene>
    <name evidence="5" type="ORF">GA0116948_12222</name>
</gene>
<dbReference type="PRINTS" id="PR00032">
    <property type="entry name" value="HTHARAC"/>
</dbReference>
<dbReference type="AlphaFoldDB" id="A0A1C4G560"/>
<feature type="domain" description="HTH araC/xylS-type" evidence="4">
    <location>
        <begin position="189"/>
        <end position="288"/>
    </location>
</feature>
<dbReference type="Gene3D" id="1.10.10.60">
    <property type="entry name" value="Homeodomain-like"/>
    <property type="match status" value="2"/>
</dbReference>
<dbReference type="PANTHER" id="PTHR43280">
    <property type="entry name" value="ARAC-FAMILY TRANSCRIPTIONAL REGULATOR"/>
    <property type="match status" value="1"/>
</dbReference>
<keyword evidence="6" id="KW-1185">Reference proteome</keyword>
<evidence type="ECO:0000256" key="2">
    <source>
        <dbReference type="ARBA" id="ARBA00023125"/>
    </source>
</evidence>
<dbReference type="InterPro" id="IPR018062">
    <property type="entry name" value="HTH_AraC-typ_CS"/>
</dbReference>
<proteinExistence type="predicted"/>
<dbReference type="Proteomes" id="UP000242818">
    <property type="component" value="Unassembled WGS sequence"/>
</dbReference>
<dbReference type="InterPro" id="IPR018060">
    <property type="entry name" value="HTH_AraC"/>
</dbReference>
<evidence type="ECO:0000259" key="4">
    <source>
        <dbReference type="PROSITE" id="PS01124"/>
    </source>
</evidence>
<dbReference type="RefSeq" id="WP_089715520.1">
    <property type="nucleotide sequence ID" value="NZ_FMAR01000022.1"/>
</dbReference>